<evidence type="ECO:0000313" key="2">
    <source>
        <dbReference type="Proteomes" id="UP000324222"/>
    </source>
</evidence>
<dbReference type="Proteomes" id="UP000324222">
    <property type="component" value="Unassembled WGS sequence"/>
</dbReference>
<sequence length="113" mass="11733">MLNNKTIVVTPSTQRLRSKAAALGADTGVGVMVAASDGCGGDGGRAGKVPDQEIKGRPLRVAALTQGDVSLRFVLLGNVTLLCECDESSPPPLNKVVCSGLASVRYVWSQHNL</sequence>
<accession>A0A5B7KF06</accession>
<keyword evidence="2" id="KW-1185">Reference proteome</keyword>
<protein>
    <submittedName>
        <fullName evidence="1">Uncharacterized protein</fullName>
    </submittedName>
</protein>
<proteinExistence type="predicted"/>
<dbReference type="AlphaFoldDB" id="A0A5B7KF06"/>
<reference evidence="1 2" key="1">
    <citation type="submission" date="2019-05" db="EMBL/GenBank/DDBJ databases">
        <title>Another draft genome of Portunus trituberculatus and its Hox gene families provides insights of decapod evolution.</title>
        <authorList>
            <person name="Jeong J.-H."/>
            <person name="Song I."/>
            <person name="Kim S."/>
            <person name="Choi T."/>
            <person name="Kim D."/>
            <person name="Ryu S."/>
            <person name="Kim W."/>
        </authorList>
    </citation>
    <scope>NUCLEOTIDE SEQUENCE [LARGE SCALE GENOMIC DNA]</scope>
    <source>
        <tissue evidence="1">Muscle</tissue>
    </source>
</reference>
<dbReference type="EMBL" id="VSRR010145188">
    <property type="protein sequence ID" value="MPD05267.1"/>
    <property type="molecule type" value="Genomic_DNA"/>
</dbReference>
<organism evidence="1 2">
    <name type="scientific">Portunus trituberculatus</name>
    <name type="common">Swimming crab</name>
    <name type="synonym">Neptunus trituberculatus</name>
    <dbReference type="NCBI Taxonomy" id="210409"/>
    <lineage>
        <taxon>Eukaryota</taxon>
        <taxon>Metazoa</taxon>
        <taxon>Ecdysozoa</taxon>
        <taxon>Arthropoda</taxon>
        <taxon>Crustacea</taxon>
        <taxon>Multicrustacea</taxon>
        <taxon>Malacostraca</taxon>
        <taxon>Eumalacostraca</taxon>
        <taxon>Eucarida</taxon>
        <taxon>Decapoda</taxon>
        <taxon>Pleocyemata</taxon>
        <taxon>Brachyura</taxon>
        <taxon>Eubrachyura</taxon>
        <taxon>Portunoidea</taxon>
        <taxon>Portunidae</taxon>
        <taxon>Portuninae</taxon>
        <taxon>Portunus</taxon>
    </lineage>
</organism>
<gene>
    <name evidence="1" type="ORF">E2C01_100999</name>
</gene>
<comment type="caution">
    <text evidence="1">The sequence shown here is derived from an EMBL/GenBank/DDBJ whole genome shotgun (WGS) entry which is preliminary data.</text>
</comment>
<name>A0A5B7KF06_PORTR</name>
<evidence type="ECO:0000313" key="1">
    <source>
        <dbReference type="EMBL" id="MPD05267.1"/>
    </source>
</evidence>